<dbReference type="PRINTS" id="PR00775">
    <property type="entry name" value="HEATSHOCK90"/>
</dbReference>
<dbReference type="Gene3D" id="3.30.565.10">
    <property type="entry name" value="Histidine kinase-like ATPase, C-terminal domain"/>
    <property type="match status" value="1"/>
</dbReference>
<evidence type="ECO:0000256" key="5">
    <source>
        <dbReference type="PIRSR" id="PIRSR002583-1"/>
    </source>
</evidence>
<dbReference type="Pfam" id="PF00183">
    <property type="entry name" value="HSP90"/>
    <property type="match status" value="1"/>
</dbReference>
<feature type="binding site" evidence="5">
    <location>
        <position position="125"/>
    </location>
    <ligand>
        <name>ATP</name>
        <dbReference type="ChEBI" id="CHEBI:30616"/>
    </ligand>
</feature>
<dbReference type="Pfam" id="PF13589">
    <property type="entry name" value="HATPase_c_3"/>
    <property type="match status" value="1"/>
</dbReference>
<keyword evidence="3 5" id="KW-0067">ATP-binding</keyword>
<evidence type="ECO:0000256" key="2">
    <source>
        <dbReference type="ARBA" id="ARBA00022741"/>
    </source>
</evidence>
<dbReference type="Gene3D" id="1.20.120.790">
    <property type="entry name" value="Heat shock protein 90, C-terminal domain"/>
    <property type="match status" value="1"/>
</dbReference>
<dbReference type="SUPFAM" id="SSF110942">
    <property type="entry name" value="HSP90 C-terminal domain"/>
    <property type="match status" value="1"/>
</dbReference>
<feature type="region of interest" description="Disordered" evidence="6">
    <location>
        <begin position="259"/>
        <end position="290"/>
    </location>
</feature>
<dbReference type="InterPro" id="IPR037196">
    <property type="entry name" value="HSP90_C"/>
</dbReference>
<dbReference type="SUPFAM" id="SSF55874">
    <property type="entry name" value="ATPase domain of HSP90 chaperone/DNA topoisomerase II/histidine kinase"/>
    <property type="match status" value="1"/>
</dbReference>
<reference evidence="8" key="1">
    <citation type="journal article" date="2008" name="Gene">
        <title>Expression of genes encoding cytosolic and endoplasmic reticulum HSP90 proteins in the aquatic fungus Blastocladiella emersonii.</title>
        <authorList>
            <person name="Pugliese L."/>
            <person name="Georg R.C."/>
            <person name="Fietto L.G."/>
            <person name="Gomes S.L."/>
        </authorList>
    </citation>
    <scope>NUCLEOTIDE SEQUENCE</scope>
</reference>
<dbReference type="InterPro" id="IPR020575">
    <property type="entry name" value="Hsp90_N"/>
</dbReference>
<keyword evidence="7" id="KW-0732">Signal</keyword>
<feature type="binding site" evidence="5">
    <location>
        <position position="78"/>
    </location>
    <ligand>
        <name>ATP</name>
        <dbReference type="ChEBI" id="CHEBI:30616"/>
    </ligand>
</feature>
<dbReference type="EMBL" id="EF559261">
    <property type="protein sequence ID" value="ABU45371.1"/>
    <property type="molecule type" value="mRNA"/>
</dbReference>
<evidence type="ECO:0000256" key="3">
    <source>
        <dbReference type="ARBA" id="ARBA00022840"/>
    </source>
</evidence>
<proteinExistence type="evidence at transcript level"/>
<dbReference type="PANTHER" id="PTHR11528">
    <property type="entry name" value="HEAT SHOCK PROTEIN 90 FAMILY MEMBER"/>
    <property type="match status" value="1"/>
</dbReference>
<feature type="signal peptide" evidence="7">
    <location>
        <begin position="1"/>
        <end position="32"/>
    </location>
</feature>
<feature type="compositionally biased region" description="Basic and acidic residues" evidence="6">
    <location>
        <begin position="273"/>
        <end position="285"/>
    </location>
</feature>
<dbReference type="GO" id="GO:0016887">
    <property type="term" value="F:ATP hydrolysis activity"/>
    <property type="evidence" value="ECO:0007669"/>
    <property type="project" value="InterPro"/>
</dbReference>
<organism evidence="8">
    <name type="scientific">Blastocladiella emersonii</name>
    <name type="common">Aquatic fungus</name>
    <dbReference type="NCBI Taxonomy" id="4808"/>
    <lineage>
        <taxon>Eukaryota</taxon>
        <taxon>Fungi</taxon>
        <taxon>Fungi incertae sedis</taxon>
        <taxon>Blastocladiomycota</taxon>
        <taxon>Blastocladiomycetes</taxon>
        <taxon>Blastocladiales</taxon>
        <taxon>Blastocladiaceae</taxon>
        <taxon>Blastocladiella</taxon>
    </lineage>
</organism>
<dbReference type="GO" id="GO:0005524">
    <property type="term" value="F:ATP binding"/>
    <property type="evidence" value="ECO:0007669"/>
    <property type="project" value="UniProtKB-KW"/>
</dbReference>
<dbReference type="AlphaFoldDB" id="B1NK18"/>
<feature type="binding site" evidence="5">
    <location>
        <position position="133"/>
    </location>
    <ligand>
        <name>ATP</name>
        <dbReference type="ChEBI" id="CHEBI:30616"/>
    </ligand>
</feature>
<feature type="binding site" evidence="5">
    <location>
        <position position="435"/>
    </location>
    <ligand>
        <name>ATP</name>
        <dbReference type="ChEBI" id="CHEBI:30616"/>
    </ligand>
</feature>
<dbReference type="Gene3D" id="3.40.50.11260">
    <property type="match status" value="1"/>
</dbReference>
<feature type="compositionally biased region" description="Acidic residues" evidence="6">
    <location>
        <begin position="773"/>
        <end position="785"/>
    </location>
</feature>
<sequence length="785" mass="87547">MKHRRRRTAGNPRKLLLALVALFLVSALSASASDVPPPATEAGAEEFAFQTEVSRVMNIIINSLYKTKEIFLRELISNASDAVDKVRFLGITDKAVLQDNAYLNITIEADPASRWLTIQDSGIGMTKAELKKNLGTIAKSGTADFISAVEKNKDELGLIGQFGVGFYSAFLVADRVQVISKHPSDPVQHVWESTDASKFTLAEDPSGNTLGRGTRIRLHLKDDATEFLDQTKLRELVKKYSEFVQFPIYLRTTKTVEVEAEEPETPAADAADAAEKKDEEAKEDKPVDDEMVVEDAPDAAKADAAGDKKAKTVSEEVVDWEQVNVNKPIWLRSAADVPTEDYNAFFKAYFNDADDPAAHIHFKGEGGSDFKSLLFIPRRPPNNMFQADPQSFIRNIKLFVRRVFITDELIDFLPRYLSFIKGVIDSDDFPLNVSRETVQQTRLLKVIKNKVVSKTLQMFKTLARNATSYEPLYKAYASNLKAGILEDTRNAKKLTQLLRFHSTGAPVADDGRTYMTSLDDYVERMRKGQQGIYFLTGNDLDQMRKSPYLEALTTRGYEVLLMDESLDEYVTQSVTEFDGVKLINVGKGKLTFGDEDDAAKSAEKELADEFQPLTTWLTEQFKDTVDKTLVSNRLTTTPCALIAAEGGWTGRMQEIMEAQKAALANSPGAFMYEHFARQKKTLEINPNHPVMRALLERVEDDAADNDDTRDLARSLLAWIKGGYPIKDLDGIARRIETAVRLGLKVDLDAKAKVDVKEAPVVEAPAKKKAEAKADDEDEEAAHDEL</sequence>
<dbReference type="GO" id="GO:0051082">
    <property type="term" value="F:unfolded protein binding"/>
    <property type="evidence" value="ECO:0007669"/>
    <property type="project" value="InterPro"/>
</dbReference>
<dbReference type="CDD" id="cd16927">
    <property type="entry name" value="HATPase_Hsp90-like"/>
    <property type="match status" value="1"/>
</dbReference>
<dbReference type="HAMAP" id="MF_00505">
    <property type="entry name" value="HSP90"/>
    <property type="match status" value="1"/>
</dbReference>
<dbReference type="PIRSF" id="PIRSF002583">
    <property type="entry name" value="Hsp90"/>
    <property type="match status" value="1"/>
</dbReference>
<name>B1NK18_BLAEM</name>
<evidence type="ECO:0000256" key="7">
    <source>
        <dbReference type="SAM" id="SignalP"/>
    </source>
</evidence>
<dbReference type="GO" id="GO:0140662">
    <property type="term" value="F:ATP-dependent protein folding chaperone"/>
    <property type="evidence" value="ECO:0007669"/>
    <property type="project" value="InterPro"/>
</dbReference>
<dbReference type="Gene3D" id="3.30.230.80">
    <property type="match status" value="1"/>
</dbReference>
<feature type="compositionally biased region" description="Basic and acidic residues" evidence="6">
    <location>
        <begin position="758"/>
        <end position="772"/>
    </location>
</feature>
<keyword evidence="4" id="KW-0143">Chaperone</keyword>
<dbReference type="FunFam" id="3.30.565.10:FF:000005">
    <property type="entry name" value="Heat shock protein 90"/>
    <property type="match status" value="1"/>
</dbReference>
<feature type="region of interest" description="Disordered" evidence="6">
    <location>
        <begin position="758"/>
        <end position="785"/>
    </location>
</feature>
<evidence type="ECO:0000313" key="8">
    <source>
        <dbReference type="EMBL" id="ABU45371.1"/>
    </source>
</evidence>
<dbReference type="InterPro" id="IPR036890">
    <property type="entry name" value="HATPase_C_sf"/>
</dbReference>
<feature type="binding site" evidence="5">
    <location>
        <begin position="161"/>
        <end position="166"/>
    </location>
    <ligand>
        <name>ATP</name>
        <dbReference type="ChEBI" id="CHEBI:30616"/>
    </ligand>
</feature>
<evidence type="ECO:0000256" key="1">
    <source>
        <dbReference type="ARBA" id="ARBA00008239"/>
    </source>
</evidence>
<evidence type="ECO:0000256" key="6">
    <source>
        <dbReference type="SAM" id="MobiDB-lite"/>
    </source>
</evidence>
<protein>
    <submittedName>
        <fullName evidence="8">Hsp90B</fullName>
    </submittedName>
</protein>
<dbReference type="InterPro" id="IPR020568">
    <property type="entry name" value="Ribosomal_Su5_D2-typ_SF"/>
</dbReference>
<accession>B1NK18</accession>
<dbReference type="InterPro" id="IPR001404">
    <property type="entry name" value="Hsp90_fam"/>
</dbReference>
<feature type="chain" id="PRO_5002767643" evidence="7">
    <location>
        <begin position="33"/>
        <end position="785"/>
    </location>
</feature>
<evidence type="ECO:0000256" key="4">
    <source>
        <dbReference type="ARBA" id="ARBA00023186"/>
    </source>
</evidence>
<comment type="similarity">
    <text evidence="1">Belongs to the heat shock protein 90 family.</text>
</comment>
<feature type="binding site" evidence="5">
    <location>
        <position position="74"/>
    </location>
    <ligand>
        <name>ATP</name>
        <dbReference type="ChEBI" id="CHEBI:30616"/>
    </ligand>
</feature>
<feature type="binding site" evidence="5">
    <location>
        <position position="120"/>
    </location>
    <ligand>
        <name>ATP</name>
        <dbReference type="ChEBI" id="CHEBI:30616"/>
    </ligand>
</feature>
<feature type="binding site" evidence="5">
    <location>
        <begin position="140"/>
        <end position="141"/>
    </location>
    <ligand>
        <name>ATP</name>
        <dbReference type="ChEBI" id="CHEBI:30616"/>
    </ligand>
</feature>
<keyword evidence="2 5" id="KW-0547">Nucleotide-binding</keyword>
<feature type="binding site" evidence="5">
    <location>
        <position position="214"/>
    </location>
    <ligand>
        <name>ATP</name>
        <dbReference type="ChEBI" id="CHEBI:30616"/>
    </ligand>
</feature>
<dbReference type="NCBIfam" id="NF003555">
    <property type="entry name" value="PRK05218.1"/>
    <property type="match status" value="1"/>
</dbReference>
<dbReference type="SUPFAM" id="SSF54211">
    <property type="entry name" value="Ribosomal protein S5 domain 2-like"/>
    <property type="match status" value="1"/>
</dbReference>
<feature type="binding site" evidence="5">
    <location>
        <position position="139"/>
    </location>
    <ligand>
        <name>ATP</name>
        <dbReference type="ChEBI" id="CHEBI:30616"/>
    </ligand>
</feature>